<dbReference type="PIRSF" id="PIRSF010219">
    <property type="entry name" value="UCP010219"/>
    <property type="match status" value="1"/>
</dbReference>
<protein>
    <submittedName>
        <fullName evidence="3">Zinc ABC transporter permease</fullName>
    </submittedName>
</protein>
<feature type="transmembrane region" description="Helical" evidence="2">
    <location>
        <begin position="85"/>
        <end position="103"/>
    </location>
</feature>
<dbReference type="EMBL" id="QXGK01000008">
    <property type="protein sequence ID" value="RSX56709.1"/>
    <property type="molecule type" value="Genomic_DNA"/>
</dbReference>
<feature type="region of interest" description="Disordered" evidence="1">
    <location>
        <begin position="245"/>
        <end position="268"/>
    </location>
</feature>
<dbReference type="InterPro" id="IPR016566">
    <property type="entry name" value="UCP010219"/>
</dbReference>
<feature type="transmembrane region" description="Helical" evidence="2">
    <location>
        <begin position="48"/>
        <end position="73"/>
    </location>
</feature>
<reference evidence="3 4" key="1">
    <citation type="submission" date="2018-09" db="EMBL/GenBank/DDBJ databases">
        <title>Characterization of the phylogenetic diversity of five novel species belonging to the genus Bifidobacterium.</title>
        <authorList>
            <person name="Lugli G.A."/>
            <person name="Duranti S."/>
            <person name="Milani C."/>
        </authorList>
    </citation>
    <scope>NUCLEOTIDE SEQUENCE [LARGE SCALE GENOMIC DNA]</scope>
    <source>
        <strain evidence="3 4">2033B</strain>
    </source>
</reference>
<proteinExistence type="predicted"/>
<evidence type="ECO:0000313" key="4">
    <source>
        <dbReference type="Proteomes" id="UP000287470"/>
    </source>
</evidence>
<dbReference type="Proteomes" id="UP000287470">
    <property type="component" value="Unassembled WGS sequence"/>
</dbReference>
<dbReference type="OrthoDB" id="5244221at2"/>
<dbReference type="RefSeq" id="WP_125968256.1">
    <property type="nucleotide sequence ID" value="NZ_QXGK01000008.1"/>
</dbReference>
<organism evidence="3 4">
    <name type="scientific">Bifidobacterium samirii</name>
    <dbReference type="NCBI Taxonomy" id="2306974"/>
    <lineage>
        <taxon>Bacteria</taxon>
        <taxon>Bacillati</taxon>
        <taxon>Actinomycetota</taxon>
        <taxon>Actinomycetes</taxon>
        <taxon>Bifidobacteriales</taxon>
        <taxon>Bifidobacteriaceae</taxon>
        <taxon>Bifidobacterium</taxon>
    </lineage>
</organism>
<comment type="caution">
    <text evidence="3">The sequence shown here is derived from an EMBL/GenBank/DDBJ whole genome shotgun (WGS) entry which is preliminary data.</text>
</comment>
<feature type="transmembrane region" description="Helical" evidence="2">
    <location>
        <begin position="204"/>
        <end position="222"/>
    </location>
</feature>
<name>A0A430FU76_9BIFI</name>
<keyword evidence="2" id="KW-0812">Transmembrane</keyword>
<keyword evidence="2" id="KW-0472">Membrane</keyword>
<keyword evidence="2" id="KW-1133">Transmembrane helix</keyword>
<evidence type="ECO:0000256" key="1">
    <source>
        <dbReference type="SAM" id="MobiDB-lite"/>
    </source>
</evidence>
<dbReference type="Pfam" id="PF11361">
    <property type="entry name" value="DUF3159"/>
    <property type="match status" value="1"/>
</dbReference>
<dbReference type="AlphaFoldDB" id="A0A430FU76"/>
<evidence type="ECO:0000256" key="2">
    <source>
        <dbReference type="SAM" id="Phobius"/>
    </source>
</evidence>
<keyword evidence="4" id="KW-1185">Reference proteome</keyword>
<feature type="transmembrane region" description="Helical" evidence="2">
    <location>
        <begin position="123"/>
        <end position="147"/>
    </location>
</feature>
<feature type="transmembrane region" description="Helical" evidence="2">
    <location>
        <begin position="168"/>
        <end position="192"/>
    </location>
</feature>
<accession>A0A430FU76</accession>
<sequence>MAPSNDPNAANRRTGMASLADAGDDADFSVVDAIGGPRGVVESMLPGVVFVVLFVVTSDLNLTVGVSAVLAVAQVIVRLLQRQSAMGALSGLIAVGICLIWAWKSHEARNYYMFGFITNAVYFVLLTVSLAVRVPALGLMVEFIRTIPTERFRAWFADWMGDAALKRAYMTVTALWAGVFALRLIVQVPLYLTDHVVLLGTARLLMGIPFWALAIWVSYLIIATPLHRHKAAAAAATVGASAVADGAAPPTQPEPDISHPIIETANRP</sequence>
<gene>
    <name evidence="3" type="ORF">D2E24_0999</name>
</gene>
<evidence type="ECO:0000313" key="3">
    <source>
        <dbReference type="EMBL" id="RSX56709.1"/>
    </source>
</evidence>